<sequence>MDDRMDEHLRRVEDFERRQHPQVDDNQLFIKFLFSTIPAVCFDVLSLKDTQQMKTSSACSNTDLSSPESNHDDSLESIMD</sequence>
<name>A0AAV4S9X3_9ARAC</name>
<reference evidence="2 3" key="1">
    <citation type="submission" date="2021-06" db="EMBL/GenBank/DDBJ databases">
        <title>Caerostris darwini draft genome.</title>
        <authorList>
            <person name="Kono N."/>
            <person name="Arakawa K."/>
        </authorList>
    </citation>
    <scope>NUCLEOTIDE SEQUENCE [LARGE SCALE GENOMIC DNA]</scope>
</reference>
<evidence type="ECO:0000256" key="1">
    <source>
        <dbReference type="SAM" id="MobiDB-lite"/>
    </source>
</evidence>
<organism evidence="2 3">
    <name type="scientific">Caerostris darwini</name>
    <dbReference type="NCBI Taxonomy" id="1538125"/>
    <lineage>
        <taxon>Eukaryota</taxon>
        <taxon>Metazoa</taxon>
        <taxon>Ecdysozoa</taxon>
        <taxon>Arthropoda</taxon>
        <taxon>Chelicerata</taxon>
        <taxon>Arachnida</taxon>
        <taxon>Araneae</taxon>
        <taxon>Araneomorphae</taxon>
        <taxon>Entelegynae</taxon>
        <taxon>Araneoidea</taxon>
        <taxon>Araneidae</taxon>
        <taxon>Caerostris</taxon>
    </lineage>
</organism>
<protein>
    <submittedName>
        <fullName evidence="2">Uncharacterized protein</fullName>
    </submittedName>
</protein>
<dbReference type="Proteomes" id="UP001054837">
    <property type="component" value="Unassembled WGS sequence"/>
</dbReference>
<keyword evidence="3" id="KW-1185">Reference proteome</keyword>
<dbReference type="AlphaFoldDB" id="A0AAV4S9X3"/>
<evidence type="ECO:0000313" key="2">
    <source>
        <dbReference type="EMBL" id="GIY29597.1"/>
    </source>
</evidence>
<accession>A0AAV4S9X3</accession>
<feature type="compositionally biased region" description="Polar residues" evidence="1">
    <location>
        <begin position="55"/>
        <end position="68"/>
    </location>
</feature>
<evidence type="ECO:0000313" key="3">
    <source>
        <dbReference type="Proteomes" id="UP001054837"/>
    </source>
</evidence>
<dbReference type="EMBL" id="BPLQ01007333">
    <property type="protein sequence ID" value="GIY29597.1"/>
    <property type="molecule type" value="Genomic_DNA"/>
</dbReference>
<comment type="caution">
    <text evidence="2">The sequence shown here is derived from an EMBL/GenBank/DDBJ whole genome shotgun (WGS) entry which is preliminary data.</text>
</comment>
<feature type="region of interest" description="Disordered" evidence="1">
    <location>
        <begin position="55"/>
        <end position="80"/>
    </location>
</feature>
<gene>
    <name evidence="2" type="ORF">CDAR_488611</name>
</gene>
<proteinExistence type="predicted"/>